<dbReference type="InterPro" id="IPR043129">
    <property type="entry name" value="ATPase_NBD"/>
</dbReference>
<feature type="binding site" evidence="6">
    <location>
        <position position="299"/>
    </location>
    <ligand>
        <name>Fe cation</name>
        <dbReference type="ChEBI" id="CHEBI:24875"/>
    </ligand>
</feature>
<sequence>MKILGIESSCDETSIAIVEDGTKVYSNIIATQIPIHKLYGGVVPEIASRHHIENITYVFYQCLEKANMTMKDIDYIAVTNRPGLIGSLLVGLLFAEGLSYRHDIPLIPINHLDGHIYSTFIENEVKLPAITVAASGGHTSIYHMDENHNLKLMGETLDDAIGEAYDKVARIIGLHYPGGPEIEKAALNANVTLDIPQPNIKDYNLSFSGIKTFVTNYVNQCKMKNIEINIGDIAKSFQTTAIEHLRRKIVKAVKDTNSKTVAIAGGVSANKYLRQVLYTCDELKDVEINFPVKMEYCTDNGAMIAAAAYYMLKHHTIKKEENLDATSTKEFHKTS</sequence>
<keyword evidence="2 6" id="KW-0819">tRNA processing</keyword>
<dbReference type="InterPro" id="IPR017861">
    <property type="entry name" value="KAE1/TsaD"/>
</dbReference>
<dbReference type="InterPro" id="IPR000905">
    <property type="entry name" value="Gcp-like_dom"/>
</dbReference>
<protein>
    <recommendedName>
        <fullName evidence="6">tRNA N6-adenosine threonylcarbamoyltransferase</fullName>
        <ecNumber evidence="6">2.3.1.234</ecNumber>
    </recommendedName>
    <alternativeName>
        <fullName evidence="6">N6-L-threonylcarbamoyladenine synthase</fullName>
        <shortName evidence="6">t(6)A synthase</shortName>
    </alternativeName>
    <alternativeName>
        <fullName evidence="6">t(6)A37 threonylcarbamoyladenosine biosynthesis protein TsaD</fullName>
    </alternativeName>
    <alternativeName>
        <fullName evidence="6">tRNA threonylcarbamoyladenosine biosynthesis protein TsaD</fullName>
    </alternativeName>
</protein>
<dbReference type="EMBL" id="JASSPP010000008">
    <property type="protein sequence ID" value="MDK9580887.1"/>
    <property type="molecule type" value="Genomic_DNA"/>
</dbReference>
<dbReference type="RefSeq" id="WP_285153137.1">
    <property type="nucleotide sequence ID" value="NZ_JASSPP010000008.1"/>
</dbReference>
<feature type="binding site" evidence="6">
    <location>
        <position position="179"/>
    </location>
    <ligand>
        <name>substrate</name>
    </ligand>
</feature>
<dbReference type="PANTHER" id="PTHR11735:SF6">
    <property type="entry name" value="TRNA N6-ADENOSINE THREONYLCARBAMOYLTRANSFERASE, MITOCHONDRIAL"/>
    <property type="match status" value="1"/>
</dbReference>
<evidence type="ECO:0000256" key="6">
    <source>
        <dbReference type="HAMAP-Rule" id="MF_01445"/>
    </source>
</evidence>
<evidence type="ECO:0000256" key="3">
    <source>
        <dbReference type="ARBA" id="ARBA00022723"/>
    </source>
</evidence>
<proteinExistence type="inferred from homology"/>
<dbReference type="EC" id="2.3.1.234" evidence="6"/>
<dbReference type="NCBIfam" id="TIGR03723">
    <property type="entry name" value="T6A_TsaD_YgjD"/>
    <property type="match status" value="1"/>
</dbReference>
<dbReference type="NCBIfam" id="TIGR00329">
    <property type="entry name" value="gcp_kae1"/>
    <property type="match status" value="1"/>
</dbReference>
<organism evidence="8 9">
    <name type="scientific">Sneathia sanguinegens</name>
    <dbReference type="NCBI Taxonomy" id="40543"/>
    <lineage>
        <taxon>Bacteria</taxon>
        <taxon>Fusobacteriati</taxon>
        <taxon>Fusobacteriota</taxon>
        <taxon>Fusobacteriia</taxon>
        <taxon>Fusobacteriales</taxon>
        <taxon>Leptotrichiaceae</taxon>
        <taxon>Sneathia</taxon>
    </lineage>
</organism>
<keyword evidence="6" id="KW-0408">Iron</keyword>
<keyword evidence="6" id="KW-0963">Cytoplasm</keyword>
<comment type="caution">
    <text evidence="8">The sequence shown here is derived from an EMBL/GenBank/DDBJ whole genome shotgun (WGS) entry which is preliminary data.</text>
</comment>
<feature type="binding site" evidence="6">
    <location>
        <begin position="133"/>
        <end position="137"/>
    </location>
    <ligand>
        <name>substrate</name>
    </ligand>
</feature>
<dbReference type="PANTHER" id="PTHR11735">
    <property type="entry name" value="TRNA N6-ADENOSINE THREONYLCARBAMOYLTRANSFERASE"/>
    <property type="match status" value="1"/>
</dbReference>
<evidence type="ECO:0000256" key="5">
    <source>
        <dbReference type="ARBA" id="ARBA00048117"/>
    </source>
</evidence>
<reference evidence="8 9" key="1">
    <citation type="submission" date="2023-06" db="EMBL/GenBank/DDBJ databases">
        <title>Antibody response to the Sneathia vaginalis cytopathogenic toxin A during pregnancy.</title>
        <authorList>
            <person name="Mccoy Z.T."/>
            <person name="Serrano M.G."/>
            <person name="Spaine K."/>
            <person name="Edwards D.J."/>
            <person name="Buck G.A."/>
            <person name="Jefferson K."/>
        </authorList>
    </citation>
    <scope>NUCLEOTIDE SEQUENCE [LARGE SCALE GENOMIC DNA]</scope>
    <source>
        <strain evidence="8 9">CCUG 42621</strain>
    </source>
</reference>
<dbReference type="InterPro" id="IPR022450">
    <property type="entry name" value="TsaD"/>
</dbReference>
<dbReference type="PRINTS" id="PR00789">
    <property type="entry name" value="OSIALOPTASE"/>
</dbReference>
<dbReference type="CDD" id="cd24133">
    <property type="entry name" value="ASKHA_NBD_TsaD_bac"/>
    <property type="match status" value="1"/>
</dbReference>
<dbReference type="SUPFAM" id="SSF53067">
    <property type="entry name" value="Actin-like ATPase domain"/>
    <property type="match status" value="1"/>
</dbReference>
<name>A0ABT7HLE2_9FUSO</name>
<evidence type="ECO:0000313" key="9">
    <source>
        <dbReference type="Proteomes" id="UP001225134"/>
    </source>
</evidence>
<feature type="binding site" evidence="6">
    <location>
        <position position="111"/>
    </location>
    <ligand>
        <name>Fe cation</name>
        <dbReference type="ChEBI" id="CHEBI:24875"/>
    </ligand>
</feature>
<feature type="domain" description="Gcp-like" evidence="7">
    <location>
        <begin position="23"/>
        <end position="305"/>
    </location>
</feature>
<comment type="cofactor">
    <cofactor evidence="6">
        <name>Fe(2+)</name>
        <dbReference type="ChEBI" id="CHEBI:29033"/>
    </cofactor>
    <text evidence="6">Binds 1 Fe(2+) ion per subunit.</text>
</comment>
<evidence type="ECO:0000256" key="1">
    <source>
        <dbReference type="ARBA" id="ARBA00022679"/>
    </source>
</evidence>
<feature type="binding site" evidence="6">
    <location>
        <position position="115"/>
    </location>
    <ligand>
        <name>Fe cation</name>
        <dbReference type="ChEBI" id="CHEBI:24875"/>
    </ligand>
</feature>
<dbReference type="HAMAP" id="MF_01445">
    <property type="entry name" value="TsaD"/>
    <property type="match status" value="1"/>
</dbReference>
<comment type="catalytic activity">
    <reaction evidence="5 6">
        <text>L-threonylcarbamoyladenylate + adenosine(37) in tRNA = N(6)-L-threonylcarbamoyladenosine(37) in tRNA + AMP + H(+)</text>
        <dbReference type="Rhea" id="RHEA:37059"/>
        <dbReference type="Rhea" id="RHEA-COMP:10162"/>
        <dbReference type="Rhea" id="RHEA-COMP:10163"/>
        <dbReference type="ChEBI" id="CHEBI:15378"/>
        <dbReference type="ChEBI" id="CHEBI:73682"/>
        <dbReference type="ChEBI" id="CHEBI:74411"/>
        <dbReference type="ChEBI" id="CHEBI:74418"/>
        <dbReference type="ChEBI" id="CHEBI:456215"/>
        <dbReference type="EC" id="2.3.1.234"/>
    </reaction>
</comment>
<comment type="similarity">
    <text evidence="6">Belongs to the KAE1 / TsaD family.</text>
</comment>
<keyword evidence="3 6" id="KW-0479">Metal-binding</keyword>
<keyword evidence="4 6" id="KW-0012">Acyltransferase</keyword>
<evidence type="ECO:0000256" key="2">
    <source>
        <dbReference type="ARBA" id="ARBA00022694"/>
    </source>
</evidence>
<keyword evidence="9" id="KW-1185">Reference proteome</keyword>
<feature type="binding site" evidence="6">
    <location>
        <position position="270"/>
    </location>
    <ligand>
        <name>substrate</name>
    </ligand>
</feature>
<evidence type="ECO:0000313" key="8">
    <source>
        <dbReference type="EMBL" id="MDK9580887.1"/>
    </source>
</evidence>
<comment type="function">
    <text evidence="6">Required for the formation of a threonylcarbamoyl group on adenosine at position 37 (t(6)A37) in tRNAs that read codons beginning with adenine. Is involved in the transfer of the threonylcarbamoyl moiety of threonylcarbamoyl-AMP (TC-AMP) to the N6 group of A37, together with TsaE and TsaB. TsaD likely plays a direct catalytic role in this reaction.</text>
</comment>
<feature type="binding site" evidence="6">
    <location>
        <position position="183"/>
    </location>
    <ligand>
        <name>substrate</name>
    </ligand>
</feature>
<comment type="subcellular location">
    <subcellularLocation>
        <location evidence="6">Cytoplasm</location>
    </subcellularLocation>
</comment>
<keyword evidence="1 6" id="KW-0808">Transferase</keyword>
<feature type="binding site" evidence="6">
    <location>
        <position position="166"/>
    </location>
    <ligand>
        <name>substrate</name>
    </ligand>
</feature>
<dbReference type="Pfam" id="PF00814">
    <property type="entry name" value="TsaD"/>
    <property type="match status" value="1"/>
</dbReference>
<dbReference type="Proteomes" id="UP001225134">
    <property type="component" value="Unassembled WGS sequence"/>
</dbReference>
<accession>A0ABT7HLE2</accession>
<evidence type="ECO:0000259" key="7">
    <source>
        <dbReference type="Pfam" id="PF00814"/>
    </source>
</evidence>
<gene>
    <name evidence="6 8" type="primary">tsaD</name>
    <name evidence="8" type="ORF">QQA45_05085</name>
</gene>
<dbReference type="GO" id="GO:0061711">
    <property type="term" value="F:tRNA N(6)-L-threonylcarbamoyladenine synthase activity"/>
    <property type="evidence" value="ECO:0007669"/>
    <property type="project" value="UniProtKB-EC"/>
</dbReference>
<evidence type="ECO:0000256" key="4">
    <source>
        <dbReference type="ARBA" id="ARBA00023315"/>
    </source>
</evidence>
<dbReference type="Gene3D" id="3.30.420.40">
    <property type="match status" value="2"/>
</dbReference>